<dbReference type="Pfam" id="PF12520">
    <property type="entry name" value="DUF3723"/>
    <property type="match status" value="1"/>
</dbReference>
<dbReference type="EMBL" id="FJUW01000008">
    <property type="protein sequence ID" value="CZS94316.1"/>
    <property type="molecule type" value="Genomic_DNA"/>
</dbReference>
<dbReference type="InParanoid" id="A0A1E1K8A7"/>
<evidence type="ECO:0000313" key="2">
    <source>
        <dbReference type="Proteomes" id="UP000178129"/>
    </source>
</evidence>
<evidence type="ECO:0000313" key="1">
    <source>
        <dbReference type="EMBL" id="CZS94316.1"/>
    </source>
</evidence>
<name>A0A1E1K8A7_9HELO</name>
<reference evidence="2" key="1">
    <citation type="submission" date="2016-03" db="EMBL/GenBank/DDBJ databases">
        <authorList>
            <person name="Ploux O."/>
        </authorList>
    </citation>
    <scope>NUCLEOTIDE SEQUENCE [LARGE SCALE GENOMIC DNA]</scope>
    <source>
        <strain evidence="2">UK7</strain>
    </source>
</reference>
<proteinExistence type="predicted"/>
<sequence length="148" mass="17058">MKCPELIINYLEGIKKFYSDLVEGDEHAMQKIDPATVKAMELRAPRASTKDAKFLYGKIYGARIFSAFSDPERAEIWRRLQMFEGLVPSLDTFFNDVLYLELLVDSVRRLTQIPNNASLIEALQKRFTGVNQEDGLIRIQRTEDAFVH</sequence>
<organism evidence="1 2">
    <name type="scientific">Rhynchosporium graminicola</name>
    <dbReference type="NCBI Taxonomy" id="2792576"/>
    <lineage>
        <taxon>Eukaryota</taxon>
        <taxon>Fungi</taxon>
        <taxon>Dikarya</taxon>
        <taxon>Ascomycota</taxon>
        <taxon>Pezizomycotina</taxon>
        <taxon>Leotiomycetes</taxon>
        <taxon>Helotiales</taxon>
        <taxon>Ploettnerulaceae</taxon>
        <taxon>Rhynchosporium</taxon>
    </lineage>
</organism>
<dbReference type="Proteomes" id="UP000178129">
    <property type="component" value="Unassembled WGS sequence"/>
</dbReference>
<gene>
    <name evidence="1" type="ORF">RCO7_10313</name>
</gene>
<keyword evidence="2" id="KW-1185">Reference proteome</keyword>
<accession>A0A1E1K8A7</accession>
<protein>
    <submittedName>
        <fullName evidence="1">Uncharacterized protein</fullName>
    </submittedName>
</protein>
<dbReference type="InterPro" id="IPR022198">
    <property type="entry name" value="DUF3723"/>
</dbReference>
<comment type="caution">
    <text evidence="1">The sequence shown here is derived from an EMBL/GenBank/DDBJ whole genome shotgun (WGS) entry which is preliminary data.</text>
</comment>
<dbReference type="AlphaFoldDB" id="A0A1E1K8A7"/>
<dbReference type="STRING" id="914237.A0A1E1K8A7"/>